<comment type="caution">
    <text evidence="1">The sequence shown here is derived from an EMBL/GenBank/DDBJ whole genome shotgun (WGS) entry which is preliminary data.</text>
</comment>
<dbReference type="RefSeq" id="WP_133320397.1">
    <property type="nucleotide sequence ID" value="NZ_SMTF01000001.1"/>
</dbReference>
<evidence type="ECO:0000313" key="2">
    <source>
        <dbReference type="Proteomes" id="UP000294796"/>
    </source>
</evidence>
<dbReference type="Proteomes" id="UP000294796">
    <property type="component" value="Unassembled WGS sequence"/>
</dbReference>
<sequence length="169" mass="18547">MPVSPPLAYRLLNAFGAIEALLKQQHGFLGADGNPAGPGRTKAKANWDAVDAAVRNLRPADFFDHISQRTKDKMLGGARNRPQMQFVRVNPDGTWRAEFEDSELPAQDSLALVVAMRRVRNNLFHGGKAADQPGRPLGDDDEWAQAALEVAEHLHGLLDRGELRPIQAP</sequence>
<keyword evidence="2" id="KW-1185">Reference proteome</keyword>
<name>A0A4R5U4C8_9GAMM</name>
<accession>A0A4R5U4C8</accession>
<dbReference type="AlphaFoldDB" id="A0A4R5U4C8"/>
<protein>
    <submittedName>
        <fullName evidence="1">Uncharacterized protein</fullName>
    </submittedName>
</protein>
<proteinExistence type="predicted"/>
<organism evidence="1 2">
    <name type="scientific">Luteimonas aestuarii</name>
    <dbReference type="NCBI Taxonomy" id="453837"/>
    <lineage>
        <taxon>Bacteria</taxon>
        <taxon>Pseudomonadati</taxon>
        <taxon>Pseudomonadota</taxon>
        <taxon>Gammaproteobacteria</taxon>
        <taxon>Lysobacterales</taxon>
        <taxon>Lysobacteraceae</taxon>
        <taxon>Luteimonas</taxon>
    </lineage>
</organism>
<dbReference type="OrthoDB" id="1442157at2"/>
<dbReference type="EMBL" id="SMTF01000001">
    <property type="protein sequence ID" value="TDK28576.1"/>
    <property type="molecule type" value="Genomic_DNA"/>
</dbReference>
<evidence type="ECO:0000313" key="1">
    <source>
        <dbReference type="EMBL" id="TDK28576.1"/>
    </source>
</evidence>
<gene>
    <name evidence="1" type="ORF">E2F46_01460</name>
</gene>
<reference evidence="1 2" key="1">
    <citation type="submission" date="2019-03" db="EMBL/GenBank/DDBJ databases">
        <title>Luteimonas zhaokaii sp.nov., isolated from the rectal contents of Plateau pika in Yushu, Qinghai Province, China.</title>
        <authorList>
            <person name="Zhang G."/>
        </authorList>
    </citation>
    <scope>NUCLEOTIDE SEQUENCE [LARGE SCALE GENOMIC DNA]</scope>
    <source>
        <strain evidence="1 2">B9</strain>
    </source>
</reference>